<proteinExistence type="predicted"/>
<gene>
    <name evidence="1" type="ORF">GGR14_001043</name>
</gene>
<accession>A0A7W6HUL9</accession>
<dbReference type="EMBL" id="JACIES010000002">
    <property type="protein sequence ID" value="MBB4025271.1"/>
    <property type="molecule type" value="Genomic_DNA"/>
</dbReference>
<dbReference type="Proteomes" id="UP000546007">
    <property type="component" value="Unassembled WGS sequence"/>
</dbReference>
<dbReference type="GeneID" id="93099509"/>
<protein>
    <recommendedName>
        <fullName evidence="3">PKD-like family protein</fullName>
    </recommendedName>
</protein>
<evidence type="ECO:0008006" key="3">
    <source>
        <dbReference type="Google" id="ProtNLM"/>
    </source>
</evidence>
<name>A0A7W6HUL9_9BACT</name>
<keyword evidence="2" id="KW-1185">Reference proteome</keyword>
<evidence type="ECO:0000313" key="1">
    <source>
        <dbReference type="EMBL" id="MBB4025271.1"/>
    </source>
</evidence>
<dbReference type="PROSITE" id="PS51257">
    <property type="entry name" value="PROKAR_LIPOPROTEIN"/>
    <property type="match status" value="1"/>
</dbReference>
<comment type="caution">
    <text evidence="1">The sequence shown here is derived from an EMBL/GenBank/DDBJ whole genome shotgun (WGS) entry which is preliminary data.</text>
</comment>
<sequence>MKRNIVFFLTSVFICLSVACYDDKGSYDYKDVNEVEVDGLGTSYNLIFKKDTLKITPELKFTQDSLNLDRYGYEWIVVSGISGSEETREVIGTERNLKYFVELEPGTYTLYLKVRDKQTGLLWMNYTSLTVRTEVGLGWLLIGEDAEGYVNVDMIAMPNDTIVINNLLSNNGLPRLKGPKSIMYTGSPYASYLAPYEKLWIATEDRSYYVNTSTFEGELTNVFEMMVYSYLDIPEQLNPVHLLSQRTGGSMNTSRSVACAEGFVFNISSLLSGGDYANPLNRTADAPEKLFKAYPYIFASLGYVSGGVLYDTDNGRFLRFTSSGSTSTALLDNSGEAFPWIQPEGRTLVYGENTMDTEGGSRGNSFTLMKDAGTGKYFIYKFYAYGSSAQKRAGYEVKSSLATDIDKAEFYAFASNRSLLLYVVGKTLYAYDYKVGYEKLYSMDLPDEVSMMKFDVKSGYGDYNDLYIATYNSTTGGTLQKYVLGTDQNKFELKPDERCYWTGLVKVKDMEWKNSAQ</sequence>
<dbReference type="RefSeq" id="WP_124315799.1">
    <property type="nucleotide sequence ID" value="NZ_AP028155.1"/>
</dbReference>
<organism evidence="1 2">
    <name type="scientific">Butyricimonas faecihominis</name>
    <dbReference type="NCBI Taxonomy" id="1472416"/>
    <lineage>
        <taxon>Bacteria</taxon>
        <taxon>Pseudomonadati</taxon>
        <taxon>Bacteroidota</taxon>
        <taxon>Bacteroidia</taxon>
        <taxon>Bacteroidales</taxon>
        <taxon>Odoribacteraceae</taxon>
        <taxon>Butyricimonas</taxon>
    </lineage>
</organism>
<dbReference type="InterPro" id="IPR032183">
    <property type="entry name" value="PKD-like"/>
</dbReference>
<reference evidence="1 2" key="1">
    <citation type="submission" date="2020-08" db="EMBL/GenBank/DDBJ databases">
        <title>Genomic Encyclopedia of Type Strains, Phase IV (KMG-IV): sequencing the most valuable type-strain genomes for metagenomic binning, comparative biology and taxonomic classification.</title>
        <authorList>
            <person name="Goeker M."/>
        </authorList>
    </citation>
    <scope>NUCLEOTIDE SEQUENCE [LARGE SCALE GENOMIC DNA]</scope>
    <source>
        <strain evidence="1 2">DSM 105721</strain>
    </source>
</reference>
<dbReference type="OrthoDB" id="1095195at2"/>
<dbReference type="AlphaFoldDB" id="A0A7W6HUL9"/>
<dbReference type="Pfam" id="PF16407">
    <property type="entry name" value="PKD_2"/>
    <property type="match status" value="1"/>
</dbReference>
<evidence type="ECO:0000313" key="2">
    <source>
        <dbReference type="Proteomes" id="UP000546007"/>
    </source>
</evidence>